<evidence type="ECO:0000313" key="3">
    <source>
        <dbReference type="Proteomes" id="UP000004986"/>
    </source>
</evidence>
<dbReference type="EMBL" id="AEAI01004183">
    <property type="protein sequence ID" value="EGH49369.1"/>
    <property type="molecule type" value="Genomic_DNA"/>
</dbReference>
<keyword evidence="3" id="KW-1185">Reference proteome</keyword>
<name>F3GQL6_PSESJ</name>
<sequence>MLSAAALPLYQQRSVERQQRWLGGMVPRLLLTGLAVSVILLLSAGGRVR</sequence>
<gene>
    <name evidence="2" type="ORF">PSYPI_46177</name>
</gene>
<evidence type="ECO:0000256" key="1">
    <source>
        <dbReference type="SAM" id="Phobius"/>
    </source>
</evidence>
<protein>
    <submittedName>
        <fullName evidence="2">Virulence factor MVIN-like protein</fullName>
    </submittedName>
</protein>
<feature type="transmembrane region" description="Helical" evidence="1">
    <location>
        <begin position="21"/>
        <end position="44"/>
    </location>
</feature>
<feature type="non-terminal residue" evidence="2">
    <location>
        <position position="49"/>
    </location>
</feature>
<keyword evidence="1" id="KW-1133">Transmembrane helix</keyword>
<dbReference type="Proteomes" id="UP000004986">
    <property type="component" value="Unassembled WGS sequence"/>
</dbReference>
<evidence type="ECO:0000313" key="2">
    <source>
        <dbReference type="EMBL" id="EGH49369.1"/>
    </source>
</evidence>
<dbReference type="AlphaFoldDB" id="F3GQL6"/>
<keyword evidence="1" id="KW-0812">Transmembrane</keyword>
<reference evidence="2 3" key="1">
    <citation type="journal article" date="2011" name="PLoS Pathog.">
        <title>Dynamic evolution of pathogenicity revealed by sequencing and comparative genomics of 19 Pseudomonas syringae isolates.</title>
        <authorList>
            <person name="Baltrus D.A."/>
            <person name="Nishimura M.T."/>
            <person name="Romanchuk A."/>
            <person name="Chang J.H."/>
            <person name="Mukhtar M.S."/>
            <person name="Cherkis K."/>
            <person name="Roach J."/>
            <person name="Grant S.R."/>
            <person name="Jones C.D."/>
            <person name="Dangl J.L."/>
        </authorList>
    </citation>
    <scope>NUCLEOTIDE SEQUENCE [LARGE SCALE GENOMIC DNA]</scope>
    <source>
        <strain evidence="2 3">1704B</strain>
    </source>
</reference>
<accession>F3GQL6</accession>
<organism evidence="2 3">
    <name type="scientific">Pseudomonas syringae pv. pisi str. 1704B</name>
    <dbReference type="NCBI Taxonomy" id="629263"/>
    <lineage>
        <taxon>Bacteria</taxon>
        <taxon>Pseudomonadati</taxon>
        <taxon>Pseudomonadota</taxon>
        <taxon>Gammaproteobacteria</taxon>
        <taxon>Pseudomonadales</taxon>
        <taxon>Pseudomonadaceae</taxon>
        <taxon>Pseudomonas</taxon>
        <taxon>Pseudomonas syringae</taxon>
    </lineage>
</organism>
<keyword evidence="1" id="KW-0472">Membrane</keyword>
<comment type="caution">
    <text evidence="2">The sequence shown here is derived from an EMBL/GenBank/DDBJ whole genome shotgun (WGS) entry which is preliminary data.</text>
</comment>
<proteinExistence type="predicted"/>